<organism evidence="1">
    <name type="scientific">marine sediment metagenome</name>
    <dbReference type="NCBI Taxonomy" id="412755"/>
    <lineage>
        <taxon>unclassified sequences</taxon>
        <taxon>metagenomes</taxon>
        <taxon>ecological metagenomes</taxon>
    </lineage>
</organism>
<comment type="caution">
    <text evidence="1">The sequence shown here is derived from an EMBL/GenBank/DDBJ whole genome shotgun (WGS) entry which is preliminary data.</text>
</comment>
<protein>
    <submittedName>
        <fullName evidence="1">Uncharacterized protein</fullName>
    </submittedName>
</protein>
<dbReference type="EMBL" id="LAZR01029427">
    <property type="protein sequence ID" value="KKL59608.1"/>
    <property type="molecule type" value="Genomic_DNA"/>
</dbReference>
<dbReference type="AlphaFoldDB" id="A0A0F9DCZ3"/>
<sequence>MPNQAHSGIHGIPWGRCDRCGLDFPLSRLVRQRGILVCTERDCWDNPIAWNRERIIQDNLEGINQVEMVPFEIIKREYDDTVEEP</sequence>
<proteinExistence type="predicted"/>
<name>A0A0F9DCZ3_9ZZZZ</name>
<evidence type="ECO:0000313" key="1">
    <source>
        <dbReference type="EMBL" id="KKL59608.1"/>
    </source>
</evidence>
<reference evidence="1" key="1">
    <citation type="journal article" date="2015" name="Nature">
        <title>Complex archaea that bridge the gap between prokaryotes and eukaryotes.</title>
        <authorList>
            <person name="Spang A."/>
            <person name="Saw J.H."/>
            <person name="Jorgensen S.L."/>
            <person name="Zaremba-Niedzwiedzka K."/>
            <person name="Martijn J."/>
            <person name="Lind A.E."/>
            <person name="van Eijk R."/>
            <person name="Schleper C."/>
            <person name="Guy L."/>
            <person name="Ettema T.J."/>
        </authorList>
    </citation>
    <scope>NUCLEOTIDE SEQUENCE</scope>
</reference>
<gene>
    <name evidence="1" type="ORF">LCGC14_2213600</name>
</gene>
<accession>A0A0F9DCZ3</accession>